<dbReference type="AlphaFoldDB" id="A0A9P3UTA8"/>
<evidence type="ECO:0000313" key="10">
    <source>
        <dbReference type="EMBL" id="GLD29340.1"/>
    </source>
</evidence>
<feature type="domain" description="PIN" evidence="8">
    <location>
        <begin position="5"/>
        <end position="124"/>
    </location>
</feature>
<evidence type="ECO:0000256" key="4">
    <source>
        <dbReference type="ARBA" id="ARBA00022723"/>
    </source>
</evidence>
<comment type="function">
    <text evidence="7">Toxic component of a toxin-antitoxin (TA) system. An RNase.</text>
</comment>
<dbReference type="EMBL" id="BRXE01000112">
    <property type="protein sequence ID" value="GLB86025.1"/>
    <property type="molecule type" value="Genomic_DNA"/>
</dbReference>
<keyword evidence="3 7" id="KW-0540">Nuclease</keyword>
<accession>A0A9P3UTA8</accession>
<sequence>MKDFVIDASALVLSLVGKTAAADALRQRLPQMRRHAPHLIDAEVGNVLRRHERAGLISAREAETALRMLDALVDNRYPHAGMLARRAWEMRHHVSFYDELYAALAGHLDIPLLTADARLDRAAGLACRVEVVG</sequence>
<reference evidence="10" key="1">
    <citation type="submission" date="2022-08" db="EMBL/GenBank/DDBJ databases">
        <title>Mycobacterium kiyosense sp. nov., scotochromogenic slow-glowing species isolated from respiratory specimens.</title>
        <authorList>
            <person name="Fukano H."/>
            <person name="Kazumi Y."/>
            <person name="Sakagami N."/>
            <person name="Ato M."/>
            <person name="Mitarai S."/>
            <person name="Hoshino Y."/>
        </authorList>
    </citation>
    <scope>NUCLEOTIDE SEQUENCE</scope>
    <source>
        <strain evidence="10">1413</strain>
        <strain evidence="9">SRL2020-028</strain>
    </source>
</reference>
<evidence type="ECO:0000313" key="9">
    <source>
        <dbReference type="EMBL" id="GLB86025.1"/>
    </source>
</evidence>
<dbReference type="CDD" id="cd09873">
    <property type="entry name" value="PIN_Pae0151-like"/>
    <property type="match status" value="1"/>
</dbReference>
<keyword evidence="11" id="KW-1185">Reference proteome</keyword>
<dbReference type="HAMAP" id="MF_00265">
    <property type="entry name" value="VapC_Nob1"/>
    <property type="match status" value="1"/>
</dbReference>
<keyword evidence="2 7" id="KW-1277">Toxin-antitoxin system</keyword>
<dbReference type="Gene3D" id="3.40.50.1010">
    <property type="entry name" value="5'-nuclease"/>
    <property type="match status" value="1"/>
</dbReference>
<dbReference type="RefSeq" id="WP_236976442.1">
    <property type="nucleotide sequence ID" value="NZ_BRXE01000112.1"/>
</dbReference>
<name>A0A9P3UTA8_9MYCO</name>
<dbReference type="PANTHER" id="PTHR35901:SF1">
    <property type="entry name" value="EXONUCLEASE VAPC9"/>
    <property type="match status" value="1"/>
</dbReference>
<dbReference type="EC" id="3.1.-.-" evidence="7"/>
<dbReference type="Proteomes" id="UP001064782">
    <property type="component" value="Unassembled WGS sequence"/>
</dbReference>
<protein>
    <recommendedName>
        <fullName evidence="7">Ribonuclease VapC</fullName>
        <shortName evidence="7">RNase VapC</shortName>
        <ecNumber evidence="7">3.1.-.-</ecNumber>
    </recommendedName>
    <alternativeName>
        <fullName evidence="7">Toxin VapC</fullName>
    </alternativeName>
</protein>
<keyword evidence="4 7" id="KW-0479">Metal-binding</keyword>
<feature type="binding site" evidence="7">
    <location>
        <position position="98"/>
    </location>
    <ligand>
        <name>Mg(2+)</name>
        <dbReference type="ChEBI" id="CHEBI:18420"/>
    </ligand>
</feature>
<dbReference type="InterPro" id="IPR022907">
    <property type="entry name" value="VapC_family"/>
</dbReference>
<comment type="similarity">
    <text evidence="7">Belongs to the PINc/VapC protein family.</text>
</comment>
<dbReference type="GO" id="GO:0016787">
    <property type="term" value="F:hydrolase activity"/>
    <property type="evidence" value="ECO:0007669"/>
    <property type="project" value="UniProtKB-KW"/>
</dbReference>
<evidence type="ECO:0000256" key="6">
    <source>
        <dbReference type="ARBA" id="ARBA00022842"/>
    </source>
</evidence>
<organism evidence="10 11">
    <name type="scientific">Mycobacterium kiyosense</name>
    <dbReference type="NCBI Taxonomy" id="2871094"/>
    <lineage>
        <taxon>Bacteria</taxon>
        <taxon>Bacillati</taxon>
        <taxon>Actinomycetota</taxon>
        <taxon>Actinomycetes</taxon>
        <taxon>Mycobacteriales</taxon>
        <taxon>Mycobacteriaceae</taxon>
        <taxon>Mycobacterium</taxon>
    </lineage>
</organism>
<dbReference type="PANTHER" id="PTHR35901">
    <property type="entry name" value="RIBONUCLEASE VAPC3"/>
    <property type="match status" value="1"/>
</dbReference>
<evidence type="ECO:0000256" key="3">
    <source>
        <dbReference type="ARBA" id="ARBA00022722"/>
    </source>
</evidence>
<dbReference type="SUPFAM" id="SSF88723">
    <property type="entry name" value="PIN domain-like"/>
    <property type="match status" value="1"/>
</dbReference>
<evidence type="ECO:0000256" key="2">
    <source>
        <dbReference type="ARBA" id="ARBA00022649"/>
    </source>
</evidence>
<evidence type="ECO:0000256" key="7">
    <source>
        <dbReference type="HAMAP-Rule" id="MF_00265"/>
    </source>
</evidence>
<dbReference type="Proteomes" id="UP001165663">
    <property type="component" value="Unassembled WGS sequence"/>
</dbReference>
<feature type="binding site" evidence="7">
    <location>
        <position position="7"/>
    </location>
    <ligand>
        <name>Mg(2+)</name>
        <dbReference type="ChEBI" id="CHEBI:18420"/>
    </ligand>
</feature>
<dbReference type="InterPro" id="IPR051619">
    <property type="entry name" value="TypeII_TA_RNase_PINc/VapC"/>
</dbReference>
<dbReference type="InterPro" id="IPR044153">
    <property type="entry name" value="PIN_Pae0151-like"/>
</dbReference>
<dbReference type="GO" id="GO:0004540">
    <property type="term" value="F:RNA nuclease activity"/>
    <property type="evidence" value="ECO:0007669"/>
    <property type="project" value="InterPro"/>
</dbReference>
<keyword evidence="5 7" id="KW-0378">Hydrolase</keyword>
<proteinExistence type="inferred from homology"/>
<keyword evidence="7" id="KW-0800">Toxin</keyword>
<evidence type="ECO:0000256" key="5">
    <source>
        <dbReference type="ARBA" id="ARBA00022801"/>
    </source>
</evidence>
<dbReference type="GO" id="GO:0090729">
    <property type="term" value="F:toxin activity"/>
    <property type="evidence" value="ECO:0007669"/>
    <property type="project" value="UniProtKB-KW"/>
</dbReference>
<evidence type="ECO:0000259" key="8">
    <source>
        <dbReference type="Pfam" id="PF01850"/>
    </source>
</evidence>
<dbReference type="InterPro" id="IPR002716">
    <property type="entry name" value="PIN_dom"/>
</dbReference>
<dbReference type="InterPro" id="IPR029060">
    <property type="entry name" value="PIN-like_dom_sf"/>
</dbReference>
<dbReference type="GO" id="GO:0000287">
    <property type="term" value="F:magnesium ion binding"/>
    <property type="evidence" value="ECO:0007669"/>
    <property type="project" value="UniProtKB-UniRule"/>
</dbReference>
<evidence type="ECO:0000256" key="1">
    <source>
        <dbReference type="ARBA" id="ARBA00001946"/>
    </source>
</evidence>
<keyword evidence="6 7" id="KW-0460">Magnesium</keyword>
<dbReference type="GeneID" id="83628980"/>
<comment type="caution">
    <text evidence="10">The sequence shown here is derived from an EMBL/GenBank/DDBJ whole genome shotgun (WGS) entry which is preliminary data.</text>
</comment>
<dbReference type="EMBL" id="BRZI01000005">
    <property type="protein sequence ID" value="GLD29340.1"/>
    <property type="molecule type" value="Genomic_DNA"/>
</dbReference>
<gene>
    <name evidence="10" type="primary">vapc1</name>
    <name evidence="7" type="synonym">vapC</name>
    <name evidence="10" type="ORF">Mkiyose1413_12230</name>
    <name evidence="9" type="ORF">SRL2020028_52810</name>
</gene>
<comment type="cofactor">
    <cofactor evidence="1 7">
        <name>Mg(2+)</name>
        <dbReference type="ChEBI" id="CHEBI:18420"/>
    </cofactor>
</comment>
<evidence type="ECO:0000313" key="11">
    <source>
        <dbReference type="Proteomes" id="UP001064782"/>
    </source>
</evidence>
<dbReference type="Pfam" id="PF01850">
    <property type="entry name" value="PIN"/>
    <property type="match status" value="1"/>
</dbReference>